<dbReference type="InterPro" id="IPR032145">
    <property type="entry name" value="DUF4818"/>
</dbReference>
<keyword evidence="1" id="KW-0472">Membrane</keyword>
<name>A0AAU9FK84_DROMD</name>
<evidence type="ECO:0000256" key="1">
    <source>
        <dbReference type="SAM" id="Phobius"/>
    </source>
</evidence>
<sequence length="168" mass="19872">MASWYSVALAALMYLLYQWVRQDPFHELNAVKPMMPSVLVFIGVLDLIGNKVELPQPILYTACWPYVFLYELIVSIFVLYLSMSVFWQPLETVIVLMMRIILCGYRLQSEATYERYEEYWIGSITLPLSLIILVMISRPNIAMKYLERCMKFKKATERRPRLLHFTNK</sequence>
<keyword evidence="3" id="KW-1185">Reference proteome</keyword>
<reference evidence="2 3" key="1">
    <citation type="submission" date="2024-02" db="EMBL/GenBank/DDBJ databases">
        <title>A chromosome-level genome assembly of Drosophila madeirensis, a fruit fly species endemic to Madeira island.</title>
        <authorList>
            <person name="Tomihara K."/>
            <person name="Llopart A."/>
            <person name="Yamamoto D."/>
        </authorList>
    </citation>
    <scope>NUCLEOTIDE SEQUENCE [LARGE SCALE GENOMIC DNA]</scope>
    <source>
        <strain evidence="2 3">RF1</strain>
    </source>
</reference>
<gene>
    <name evidence="2" type="ORF">DMAD_13422</name>
</gene>
<evidence type="ECO:0000313" key="3">
    <source>
        <dbReference type="Proteomes" id="UP001500889"/>
    </source>
</evidence>
<organism evidence="2 3">
    <name type="scientific">Drosophila madeirensis</name>
    <name type="common">Fruit fly</name>
    <dbReference type="NCBI Taxonomy" id="30013"/>
    <lineage>
        <taxon>Eukaryota</taxon>
        <taxon>Metazoa</taxon>
        <taxon>Ecdysozoa</taxon>
        <taxon>Arthropoda</taxon>
        <taxon>Hexapoda</taxon>
        <taxon>Insecta</taxon>
        <taxon>Pterygota</taxon>
        <taxon>Neoptera</taxon>
        <taxon>Endopterygota</taxon>
        <taxon>Diptera</taxon>
        <taxon>Brachycera</taxon>
        <taxon>Muscomorpha</taxon>
        <taxon>Ephydroidea</taxon>
        <taxon>Drosophilidae</taxon>
        <taxon>Drosophila</taxon>
        <taxon>Sophophora</taxon>
    </lineage>
</organism>
<keyword evidence="1" id="KW-1133">Transmembrane helix</keyword>
<dbReference type="Proteomes" id="UP001500889">
    <property type="component" value="Chromosome U"/>
</dbReference>
<feature type="transmembrane region" description="Helical" evidence="1">
    <location>
        <begin position="119"/>
        <end position="136"/>
    </location>
</feature>
<evidence type="ECO:0000313" key="2">
    <source>
        <dbReference type="EMBL" id="BFF96173.1"/>
    </source>
</evidence>
<proteinExistence type="predicted"/>
<dbReference type="Pfam" id="PF16089">
    <property type="entry name" value="DUF4818"/>
    <property type="match status" value="1"/>
</dbReference>
<dbReference type="AlphaFoldDB" id="A0AAU9FK84"/>
<accession>A0AAU9FK84</accession>
<dbReference type="EMBL" id="AP029264">
    <property type="protein sequence ID" value="BFF96173.1"/>
    <property type="molecule type" value="Genomic_DNA"/>
</dbReference>
<keyword evidence="1" id="KW-0812">Transmembrane</keyword>
<feature type="transmembrane region" description="Helical" evidence="1">
    <location>
        <begin position="58"/>
        <end position="82"/>
    </location>
</feature>
<protein>
    <submittedName>
        <fullName evidence="2">Uncharacterized protein</fullName>
    </submittedName>
</protein>